<feature type="compositionally biased region" description="Low complexity" evidence="1">
    <location>
        <begin position="123"/>
        <end position="139"/>
    </location>
</feature>
<dbReference type="Pfam" id="PF13568">
    <property type="entry name" value="OMP_b-brl_2"/>
    <property type="match status" value="1"/>
</dbReference>
<dbReference type="AlphaFoldDB" id="A0A431U800"/>
<protein>
    <submittedName>
        <fullName evidence="4">PorT family protein</fullName>
    </submittedName>
</protein>
<feature type="region of interest" description="Disordered" evidence="1">
    <location>
        <begin position="110"/>
        <end position="139"/>
    </location>
</feature>
<keyword evidence="5" id="KW-1185">Reference proteome</keyword>
<evidence type="ECO:0000259" key="3">
    <source>
        <dbReference type="Pfam" id="PF13568"/>
    </source>
</evidence>
<proteinExistence type="predicted"/>
<accession>A0A431U800</accession>
<feature type="domain" description="Outer membrane protein beta-barrel" evidence="3">
    <location>
        <begin position="349"/>
        <end position="484"/>
    </location>
</feature>
<keyword evidence="2" id="KW-0472">Membrane</keyword>
<dbReference type="EMBL" id="RXOF01000001">
    <property type="protein sequence ID" value="RTQ53321.1"/>
    <property type="molecule type" value="Genomic_DNA"/>
</dbReference>
<sequence>MTPVSNNNDQQPKANLEELFRQKFAEAELTPRADVWDRLDHELLLRENQGYRRRLVGYRRLAAAACAVATLGAGGWLAQHVSGPSAGAEIAAVDSSAAARSAAARLGAAAAQTPLTEADRTASRNATGNGAAGSAAAARRAGTETVAAASATSPRPSTSGVDAVLHQLRDSFGASSAAGTDQPSASLTSRALAAIKQTFGSQSSTTATTAASGNLAPGSRLRAGAPDGAAGLASLAGTAAERAAVESGTAAPFAAEALQPLTSRLRRDARTDLPKVALLNVSALLAPASSDEEKEEQKKASISRWRWRGGYSAERFVPNMSSSTGSGVALRGIPATNSFLSARGVTAPEQTKLQPGLAQRVQFGAAVPLGRKHWTLLTGAELTSISGDTDREATKEFSNSLADARPQTGRYHLTTVGVPVQVRYEGRKQGWGVYAAVGAAVNVLLRNRTAVGTMTTTGDASYRSVLASARGSAGVRFSPAGGQWQLNVGPEAEAGLTTLNANPGETWSQRTRPYAVGLSASVEFGGGKAELAP</sequence>
<feature type="compositionally biased region" description="Low complexity" evidence="1">
    <location>
        <begin position="203"/>
        <end position="212"/>
    </location>
</feature>
<evidence type="ECO:0000256" key="1">
    <source>
        <dbReference type="SAM" id="MobiDB-lite"/>
    </source>
</evidence>
<organism evidence="4 5">
    <name type="scientific">Hymenobacter gummosus</name>
    <dbReference type="NCBI Taxonomy" id="1776032"/>
    <lineage>
        <taxon>Bacteria</taxon>
        <taxon>Pseudomonadati</taxon>
        <taxon>Bacteroidota</taxon>
        <taxon>Cytophagia</taxon>
        <taxon>Cytophagales</taxon>
        <taxon>Hymenobacteraceae</taxon>
        <taxon>Hymenobacter</taxon>
    </lineage>
</organism>
<feature type="transmembrane region" description="Helical" evidence="2">
    <location>
        <begin position="61"/>
        <end position="78"/>
    </location>
</feature>
<dbReference type="InterPro" id="IPR025665">
    <property type="entry name" value="Beta-barrel_OMP_2"/>
</dbReference>
<name>A0A431U800_9BACT</name>
<evidence type="ECO:0000313" key="5">
    <source>
        <dbReference type="Proteomes" id="UP000282184"/>
    </source>
</evidence>
<dbReference type="RefSeq" id="WP_126691247.1">
    <property type="nucleotide sequence ID" value="NZ_RXOF01000001.1"/>
</dbReference>
<dbReference type="Proteomes" id="UP000282184">
    <property type="component" value="Unassembled WGS sequence"/>
</dbReference>
<evidence type="ECO:0000256" key="2">
    <source>
        <dbReference type="SAM" id="Phobius"/>
    </source>
</evidence>
<feature type="region of interest" description="Disordered" evidence="1">
    <location>
        <begin position="199"/>
        <end position="219"/>
    </location>
</feature>
<dbReference type="OrthoDB" id="868254at2"/>
<evidence type="ECO:0000313" key="4">
    <source>
        <dbReference type="EMBL" id="RTQ53321.1"/>
    </source>
</evidence>
<reference evidence="4 5" key="1">
    <citation type="submission" date="2018-12" db="EMBL/GenBank/DDBJ databases">
        <title>Hymenobacter gummosus sp. nov., isolated from a spring.</title>
        <authorList>
            <person name="Nie L."/>
        </authorList>
    </citation>
    <scope>NUCLEOTIDE SEQUENCE [LARGE SCALE GENOMIC DNA]</scope>
    <source>
        <strain evidence="4 5">KCTC 52166</strain>
    </source>
</reference>
<comment type="caution">
    <text evidence="4">The sequence shown here is derived from an EMBL/GenBank/DDBJ whole genome shotgun (WGS) entry which is preliminary data.</text>
</comment>
<gene>
    <name evidence="4" type="ORF">EJV47_00860</name>
</gene>
<keyword evidence="2" id="KW-1133">Transmembrane helix</keyword>
<keyword evidence="2" id="KW-0812">Transmembrane</keyword>